<dbReference type="Pfam" id="PF01569">
    <property type="entry name" value="PAP2"/>
    <property type="match status" value="1"/>
</dbReference>
<dbReference type="Proteomes" id="UP000694888">
    <property type="component" value="Unplaced"/>
</dbReference>
<dbReference type="GeneID" id="101857513"/>
<evidence type="ECO:0000256" key="1">
    <source>
        <dbReference type="ARBA" id="ARBA00004141"/>
    </source>
</evidence>
<dbReference type="InterPro" id="IPR000326">
    <property type="entry name" value="PAP2/HPO"/>
</dbReference>
<dbReference type="Gene3D" id="1.20.144.10">
    <property type="entry name" value="Phosphatidic acid phosphatase type 2/haloperoxidase"/>
    <property type="match status" value="1"/>
</dbReference>
<accession>A0ABM1VZR8</accession>
<evidence type="ECO:0000256" key="5">
    <source>
        <dbReference type="ARBA" id="ARBA00023136"/>
    </source>
</evidence>
<keyword evidence="8" id="KW-1185">Reference proteome</keyword>
<sequence>MSNLPLTKQVVVDVFIFLAVCLPLLVVMVWGEPVQSGFWCRDESVRYPYKPDTVNTSLLLVMSFGGPFLVMTVTETIRAALKTRLPRRFRGELLSLAKAYGAFLFGVAANCILTDTLKFSIGRPRPHFIDLCKPNFDKINCTSDDLGLDRFVLDYECTNTEVDHRLLREAKLSFPSGHASLSMFSALFTIFYLQLRMEIKFSHLLRPTLQLCLIILAVLCCVTRIIDHKHFPSDVVAGACLGTVVAWLSFYKIAHKLIPTIVPDKQPSKAALARATSVESEPQTPTPLLRPERLVLNQGNNYRSSCPVSKADFANNV</sequence>
<feature type="transmembrane region" description="Helical" evidence="6">
    <location>
        <begin position="207"/>
        <end position="226"/>
    </location>
</feature>
<dbReference type="SUPFAM" id="SSF48317">
    <property type="entry name" value="Acid phosphatase/Vanadium-dependent haloperoxidase"/>
    <property type="match status" value="1"/>
</dbReference>
<evidence type="ECO:0000256" key="4">
    <source>
        <dbReference type="ARBA" id="ARBA00022989"/>
    </source>
</evidence>
<feature type="transmembrane region" description="Helical" evidence="6">
    <location>
        <begin position="58"/>
        <end position="81"/>
    </location>
</feature>
<dbReference type="CDD" id="cd03384">
    <property type="entry name" value="PAP2_wunen"/>
    <property type="match status" value="1"/>
</dbReference>
<dbReference type="InterPro" id="IPR036938">
    <property type="entry name" value="PAP2/HPO_sf"/>
</dbReference>
<dbReference type="RefSeq" id="XP_035827911.1">
    <property type="nucleotide sequence ID" value="XM_035972018.1"/>
</dbReference>
<comment type="similarity">
    <text evidence="2">Belongs to the PA-phosphatase related phosphoesterase family.</text>
</comment>
<organism evidence="8 9">
    <name type="scientific">Aplysia californica</name>
    <name type="common">California sea hare</name>
    <dbReference type="NCBI Taxonomy" id="6500"/>
    <lineage>
        <taxon>Eukaryota</taxon>
        <taxon>Metazoa</taxon>
        <taxon>Spiralia</taxon>
        <taxon>Lophotrochozoa</taxon>
        <taxon>Mollusca</taxon>
        <taxon>Gastropoda</taxon>
        <taxon>Heterobranchia</taxon>
        <taxon>Euthyneura</taxon>
        <taxon>Tectipleura</taxon>
        <taxon>Aplysiida</taxon>
        <taxon>Aplysioidea</taxon>
        <taxon>Aplysiidae</taxon>
        <taxon>Aplysia</taxon>
    </lineage>
</organism>
<feature type="domain" description="Phosphatidic acid phosphatase type 2/haloperoxidase" evidence="7">
    <location>
        <begin position="100"/>
        <end position="250"/>
    </location>
</feature>
<feature type="transmembrane region" description="Helical" evidence="6">
    <location>
        <begin position="12"/>
        <end position="31"/>
    </location>
</feature>
<evidence type="ECO:0000313" key="8">
    <source>
        <dbReference type="Proteomes" id="UP000694888"/>
    </source>
</evidence>
<keyword evidence="5 6" id="KW-0472">Membrane</keyword>
<dbReference type="InterPro" id="IPR043216">
    <property type="entry name" value="PAP-like"/>
</dbReference>
<dbReference type="SMART" id="SM00014">
    <property type="entry name" value="acidPPc"/>
    <property type="match status" value="1"/>
</dbReference>
<evidence type="ECO:0000256" key="6">
    <source>
        <dbReference type="SAM" id="Phobius"/>
    </source>
</evidence>
<proteinExistence type="inferred from homology"/>
<protein>
    <submittedName>
        <fullName evidence="9">Phospholipid phosphatase 1</fullName>
    </submittedName>
</protein>
<keyword evidence="3 6" id="KW-0812">Transmembrane</keyword>
<dbReference type="PANTHER" id="PTHR10165:SF174">
    <property type="entry name" value="PHOSPHATIDIC ACID PHOSPHATASE TYPE 2_HALOPEROXIDASE DOMAIN-CONTAINING PROTEIN"/>
    <property type="match status" value="1"/>
</dbReference>
<feature type="transmembrane region" description="Helical" evidence="6">
    <location>
        <begin position="177"/>
        <end position="195"/>
    </location>
</feature>
<gene>
    <name evidence="9" type="primary">LOC101857513</name>
</gene>
<dbReference type="PANTHER" id="PTHR10165">
    <property type="entry name" value="LIPID PHOSPHATE PHOSPHATASE"/>
    <property type="match status" value="1"/>
</dbReference>
<name>A0ABM1VZR8_APLCA</name>
<evidence type="ECO:0000313" key="9">
    <source>
        <dbReference type="RefSeq" id="XP_035827911.1"/>
    </source>
</evidence>
<feature type="transmembrane region" description="Helical" evidence="6">
    <location>
        <begin position="93"/>
        <end position="113"/>
    </location>
</feature>
<keyword evidence="4 6" id="KW-1133">Transmembrane helix</keyword>
<evidence type="ECO:0000256" key="2">
    <source>
        <dbReference type="ARBA" id="ARBA00008816"/>
    </source>
</evidence>
<feature type="transmembrane region" description="Helical" evidence="6">
    <location>
        <begin position="232"/>
        <end position="251"/>
    </location>
</feature>
<comment type="subcellular location">
    <subcellularLocation>
        <location evidence="1">Membrane</location>
        <topology evidence="1">Multi-pass membrane protein</topology>
    </subcellularLocation>
</comment>
<evidence type="ECO:0000256" key="3">
    <source>
        <dbReference type="ARBA" id="ARBA00022692"/>
    </source>
</evidence>
<evidence type="ECO:0000259" key="7">
    <source>
        <dbReference type="SMART" id="SM00014"/>
    </source>
</evidence>
<reference evidence="9" key="1">
    <citation type="submission" date="2025-08" db="UniProtKB">
        <authorList>
            <consortium name="RefSeq"/>
        </authorList>
    </citation>
    <scope>IDENTIFICATION</scope>
</reference>